<reference evidence="4 5" key="1">
    <citation type="submission" date="2019-03" db="EMBL/GenBank/DDBJ databases">
        <title>Genomics of glacier-inhabiting Cryobacterium strains.</title>
        <authorList>
            <person name="Liu Q."/>
            <person name="Xin Y.-H."/>
        </authorList>
    </citation>
    <scope>NUCLEOTIDE SEQUENCE [LARGE SCALE GENOMIC DNA]</scope>
    <source>
        <strain evidence="4 5">CGMCC 1.10440</strain>
    </source>
</reference>
<keyword evidence="2" id="KW-0472">Membrane</keyword>
<evidence type="ECO:0000256" key="1">
    <source>
        <dbReference type="SAM" id="MobiDB-lite"/>
    </source>
</evidence>
<dbReference type="EMBL" id="SOFI01000003">
    <property type="protein sequence ID" value="TFB80155.1"/>
    <property type="molecule type" value="Genomic_DNA"/>
</dbReference>
<evidence type="ECO:0000256" key="2">
    <source>
        <dbReference type="SAM" id="Phobius"/>
    </source>
</evidence>
<dbReference type="RefSeq" id="WP_134542273.1">
    <property type="nucleotide sequence ID" value="NZ_JACHBP010000001.1"/>
</dbReference>
<dbReference type="InterPro" id="IPR047900">
    <property type="entry name" value="Choice_anch_G"/>
</dbReference>
<dbReference type="OrthoDB" id="5479351at2"/>
<dbReference type="AlphaFoldDB" id="A0A4R8VBX2"/>
<keyword evidence="2" id="KW-1133">Transmembrane helix</keyword>
<gene>
    <name evidence="4" type="ORF">E3N84_08965</name>
</gene>
<feature type="compositionally biased region" description="Gly residues" evidence="1">
    <location>
        <begin position="562"/>
        <end position="591"/>
    </location>
</feature>
<keyword evidence="3" id="KW-0732">Signal</keyword>
<evidence type="ECO:0000256" key="3">
    <source>
        <dbReference type="SAM" id="SignalP"/>
    </source>
</evidence>
<feature type="chain" id="PRO_5044312631" evidence="3">
    <location>
        <begin position="45"/>
        <end position="639"/>
    </location>
</feature>
<comment type="caution">
    <text evidence="4">The sequence shown here is derived from an EMBL/GenBank/DDBJ whole genome shotgun (WGS) entry which is preliminary data.</text>
</comment>
<evidence type="ECO:0000313" key="5">
    <source>
        <dbReference type="Proteomes" id="UP000298488"/>
    </source>
</evidence>
<organism evidence="4 5">
    <name type="scientific">Terrimesophilobacter mesophilus</name>
    <dbReference type="NCBI Taxonomy" id="433647"/>
    <lineage>
        <taxon>Bacteria</taxon>
        <taxon>Bacillati</taxon>
        <taxon>Actinomycetota</taxon>
        <taxon>Actinomycetes</taxon>
        <taxon>Micrococcales</taxon>
        <taxon>Microbacteriaceae</taxon>
        <taxon>Terrimesophilobacter</taxon>
    </lineage>
</organism>
<feature type="signal peptide" evidence="3">
    <location>
        <begin position="1"/>
        <end position="44"/>
    </location>
</feature>
<evidence type="ECO:0000313" key="4">
    <source>
        <dbReference type="EMBL" id="TFB80155.1"/>
    </source>
</evidence>
<feature type="transmembrane region" description="Helical" evidence="2">
    <location>
        <begin position="601"/>
        <end position="626"/>
    </location>
</feature>
<name>A0A4R8VBX2_9MICO</name>
<dbReference type="Proteomes" id="UP000298488">
    <property type="component" value="Unassembled WGS sequence"/>
</dbReference>
<accession>A0A4R8VBX2</accession>
<dbReference type="NCBIfam" id="NF033766">
    <property type="entry name" value="choice_anch_G"/>
    <property type="match status" value="1"/>
</dbReference>
<protein>
    <submittedName>
        <fullName evidence="4">Choice-of-anchor G family protein</fullName>
    </submittedName>
</protein>
<proteinExistence type="predicted"/>
<keyword evidence="5" id="KW-1185">Reference proteome</keyword>
<sequence>MFTHHHRRAGQRPHAPRLLTPAAMLGTAAMVGALLIAAPATANAATDHGSWAQGQFLSGSLAGMSLDSFASLTPATARNSGRQSTQEVVDPLSVSLLGSAPLTVGSTRVSPDAIVDTATKGGVLSQYAMAAPDGSALGASGTVGSGGAIGPNASHPAGAMTLSLDRLLGDRYAAAVTDLALRLQAVAAQATGSPSTVAGDYYLDGLTLTFTSPAIAKVASLATAAASAADAKLDALGGKDGRLGIALKGFLLAANPALDLGANADVSVVITHDLRAVVTSLLGKSWGGSGVSIDLKTGKVALDLETLIGGDLNNLPVNTELLSPAVVSRVISTITGQLDEFTRQLTTRLDQSLRSVRLDVDADLKLLTEQAPVIGKICQYEDSNGNILGELVGKLLGTLVCTTTSTALPKLETSASVDVHGTLGQVLDGISPATVTAKVLGVPLTMSSAKLLSALGGVLGDRVFGTSGILGGITAALDGPLLAQANTGLLGSVGLTGILSDILSLRVNLQETTLGGGGLGVATNTVFTQTALRVAVARGAGDSGLTTLNVAAASVAPVVTAGSGGPGTPGDPDGGSGAGGDGGGNTPAGDIGDGGVHTGNLAFTGVSLAIIVGVLIALLTLGAWLAREGHRRNHPTLEP</sequence>
<keyword evidence="2" id="KW-0812">Transmembrane</keyword>
<feature type="region of interest" description="Disordered" evidence="1">
    <location>
        <begin position="561"/>
        <end position="591"/>
    </location>
</feature>